<dbReference type="NCBIfam" id="TIGR02426">
    <property type="entry name" value="protocat_pcaB"/>
    <property type="match status" value="1"/>
</dbReference>
<dbReference type="Gene3D" id="1.20.200.10">
    <property type="entry name" value="Fumarase/aspartase (Central domain)"/>
    <property type="match status" value="1"/>
</dbReference>
<dbReference type="InterPro" id="IPR008948">
    <property type="entry name" value="L-Aspartase-like"/>
</dbReference>
<evidence type="ECO:0000256" key="1">
    <source>
        <dbReference type="ARBA" id="ARBA00023239"/>
    </source>
</evidence>
<keyword evidence="1" id="KW-0456">Lyase</keyword>
<dbReference type="InterPro" id="IPR000362">
    <property type="entry name" value="Fumarate_lyase_fam"/>
</dbReference>
<name>A0A1I5SPM2_9PSEU</name>
<organism evidence="4 5">
    <name type="scientific">Amycolatopsis arida</name>
    <dbReference type="NCBI Taxonomy" id="587909"/>
    <lineage>
        <taxon>Bacteria</taxon>
        <taxon>Bacillati</taxon>
        <taxon>Actinomycetota</taxon>
        <taxon>Actinomycetes</taxon>
        <taxon>Pseudonocardiales</taxon>
        <taxon>Pseudonocardiaceae</taxon>
        <taxon>Amycolatopsis</taxon>
    </lineage>
</organism>
<dbReference type="InterPro" id="IPR019468">
    <property type="entry name" value="AdenyloSucc_lyase_C"/>
</dbReference>
<dbReference type="GO" id="GO:0016829">
    <property type="term" value="F:lyase activity"/>
    <property type="evidence" value="ECO:0007669"/>
    <property type="project" value="UniProtKB-KW"/>
</dbReference>
<reference evidence="5" key="1">
    <citation type="submission" date="2016-10" db="EMBL/GenBank/DDBJ databases">
        <authorList>
            <person name="Varghese N."/>
            <person name="Submissions S."/>
        </authorList>
    </citation>
    <scope>NUCLEOTIDE SEQUENCE [LARGE SCALE GENOMIC DNA]</scope>
    <source>
        <strain evidence="5">CGMCC 4.5579</strain>
    </source>
</reference>
<dbReference type="Pfam" id="PF00206">
    <property type="entry name" value="Lyase_1"/>
    <property type="match status" value="1"/>
</dbReference>
<dbReference type="InterPro" id="IPR020557">
    <property type="entry name" value="Fumarate_lyase_CS"/>
</dbReference>
<dbReference type="AlphaFoldDB" id="A0A1I5SPM2"/>
<dbReference type="RefSeq" id="WP_092529891.1">
    <property type="nucleotide sequence ID" value="NZ_FOWW01000003.1"/>
</dbReference>
<dbReference type="PANTHER" id="PTHR43172:SF2">
    <property type="entry name" value="ADENYLOSUCCINATE LYASE C-TERMINAL DOMAIN-CONTAINING PROTEIN"/>
    <property type="match status" value="1"/>
</dbReference>
<proteinExistence type="inferred from homology"/>
<dbReference type="PROSITE" id="PS00163">
    <property type="entry name" value="FUMARATE_LYASES"/>
    <property type="match status" value="1"/>
</dbReference>
<dbReference type="GO" id="GO:0019619">
    <property type="term" value="P:3,4-dihydroxybenzoate catabolic process"/>
    <property type="evidence" value="ECO:0007669"/>
    <property type="project" value="InterPro"/>
</dbReference>
<dbReference type="Pfam" id="PF10397">
    <property type="entry name" value="ADSL_C"/>
    <property type="match status" value="1"/>
</dbReference>
<comment type="similarity">
    <text evidence="2">Belongs to the class-II fumarase/aspartase family.</text>
</comment>
<protein>
    <submittedName>
        <fullName evidence="4">3-carboxy-cis,cis-muconate cycloisomerase</fullName>
    </submittedName>
</protein>
<dbReference type="SMART" id="SM00998">
    <property type="entry name" value="ADSL_C"/>
    <property type="match status" value="1"/>
</dbReference>
<keyword evidence="4" id="KW-0413">Isomerase</keyword>
<dbReference type="STRING" id="587909.SAMN05421810_103224"/>
<dbReference type="InterPro" id="IPR022761">
    <property type="entry name" value="Fumarate_lyase_N"/>
</dbReference>
<dbReference type="InterPro" id="IPR012789">
    <property type="entry name" value="Protocat_PcaB-like"/>
</dbReference>
<sequence length="449" mass="46780">MSELFDPVLAAGPVRDAVGDRAWVRALLDVEAALAGALADAGGVDRAHAERIERVCRALDVDPARLGAAAAGAGNPVPPLVRELTDRVGGDAARVVHLGATSQDMLDTATMLLAVRARRVLLDDLAAAADRLAELARAHADTVQPGRTLGQQALPVTFGLTAAGWLSGVDTGAERLVRWRPAAQLGGATGTLASLGDRGPAVLAAFARRLGLADPGLPWHTERSRIAELAGALGQLCGTVAGISHTVVLLAQTEVGEVREEGPAGSGGSSAMPHKRNPVAAVAARAAARQAPGLVATLLGAMDQEYQRAAGAWHAEWRPLTELWRAAGSATHWLRTSLDRLVVDPDRMRANLDRTGGAALSERVATELAATTGRLAAHDAVRAVVRAATEGEGELADLLAADPLVGAHLDRRRIDQLLDPAGYLGSAGELVRTALRAHEACTAYRRREE</sequence>
<accession>A0A1I5SPM2</accession>
<feature type="domain" description="Adenylosuccinate lyase C-terminal" evidence="3">
    <location>
        <begin position="356"/>
        <end position="435"/>
    </location>
</feature>
<dbReference type="PANTHER" id="PTHR43172">
    <property type="entry name" value="ADENYLOSUCCINATE LYASE"/>
    <property type="match status" value="1"/>
</dbReference>
<dbReference type="SUPFAM" id="SSF48557">
    <property type="entry name" value="L-aspartase-like"/>
    <property type="match status" value="1"/>
</dbReference>
<gene>
    <name evidence="4" type="ORF">SAMN05421810_103224</name>
</gene>
<dbReference type="EMBL" id="FOWW01000003">
    <property type="protein sequence ID" value="SFP72703.1"/>
    <property type="molecule type" value="Genomic_DNA"/>
</dbReference>
<keyword evidence="5" id="KW-1185">Reference proteome</keyword>
<evidence type="ECO:0000256" key="2">
    <source>
        <dbReference type="ARBA" id="ARBA00034772"/>
    </source>
</evidence>
<evidence type="ECO:0000259" key="3">
    <source>
        <dbReference type="SMART" id="SM00998"/>
    </source>
</evidence>
<dbReference type="PRINTS" id="PR00149">
    <property type="entry name" value="FUMRATELYASE"/>
</dbReference>
<dbReference type="PRINTS" id="PR00145">
    <property type="entry name" value="ARGSUCLYASE"/>
</dbReference>
<dbReference type="OrthoDB" id="9768878at2"/>
<evidence type="ECO:0000313" key="4">
    <source>
        <dbReference type="EMBL" id="SFP72703.1"/>
    </source>
</evidence>
<dbReference type="Gene3D" id="1.10.40.30">
    <property type="entry name" value="Fumarase/aspartase (C-terminal domain)"/>
    <property type="match status" value="1"/>
</dbReference>
<evidence type="ECO:0000313" key="5">
    <source>
        <dbReference type="Proteomes" id="UP000198727"/>
    </source>
</evidence>
<dbReference type="GO" id="GO:0016853">
    <property type="term" value="F:isomerase activity"/>
    <property type="evidence" value="ECO:0007669"/>
    <property type="project" value="UniProtKB-KW"/>
</dbReference>
<dbReference type="Proteomes" id="UP000198727">
    <property type="component" value="Unassembled WGS sequence"/>
</dbReference>